<dbReference type="InterPro" id="IPR054345">
    <property type="entry name" value="Tir-like"/>
</dbReference>
<organism evidence="1 2">
    <name type="scientific">Croceimicrobium hydrocarbonivorans</name>
    <dbReference type="NCBI Taxonomy" id="2761580"/>
    <lineage>
        <taxon>Bacteria</taxon>
        <taxon>Pseudomonadati</taxon>
        <taxon>Bacteroidota</taxon>
        <taxon>Flavobacteriia</taxon>
        <taxon>Flavobacteriales</taxon>
        <taxon>Owenweeksiaceae</taxon>
        <taxon>Croceimicrobium</taxon>
    </lineage>
</organism>
<proteinExistence type="predicted"/>
<gene>
    <name evidence="1" type="ORF">H4K34_05090</name>
</gene>
<dbReference type="Gene3D" id="3.30.1460.10">
    <property type="match status" value="1"/>
</dbReference>
<dbReference type="SUPFAM" id="SSF69635">
    <property type="entry name" value="Type III secretory system chaperone-like"/>
    <property type="match status" value="1"/>
</dbReference>
<accession>A0A7H0VHM1</accession>
<evidence type="ECO:0000313" key="2">
    <source>
        <dbReference type="Proteomes" id="UP000516305"/>
    </source>
</evidence>
<evidence type="ECO:0000313" key="1">
    <source>
        <dbReference type="EMBL" id="QNR25219.1"/>
    </source>
</evidence>
<sequence>MTHHFDRVKNYLIDLDYNITYENAEEEVFVVEYPDAGIYNLVIAVADPILIMEQFLFELKEGKPEVFRKLLEKNRDIVHGAFALDETGTRVVFRDTLQLENIDLNEIEGSVNSLELLLSEYSDELIEFSKN</sequence>
<dbReference type="RefSeq" id="WP_210759745.1">
    <property type="nucleotide sequence ID" value="NZ_CP060139.1"/>
</dbReference>
<dbReference type="AlphaFoldDB" id="A0A7H0VHM1"/>
<keyword evidence="2" id="KW-1185">Reference proteome</keyword>
<dbReference type="Proteomes" id="UP000516305">
    <property type="component" value="Chromosome"/>
</dbReference>
<name>A0A7H0VHM1_9FLAO</name>
<dbReference type="KEGG" id="chyd:H4K34_05090"/>
<dbReference type="EMBL" id="CP060139">
    <property type="protein sequence ID" value="QNR25219.1"/>
    <property type="molecule type" value="Genomic_DNA"/>
</dbReference>
<dbReference type="Pfam" id="PF22550">
    <property type="entry name" value="CesT_Tir_1"/>
    <property type="match status" value="1"/>
</dbReference>
<reference evidence="1 2" key="1">
    <citation type="submission" date="2020-08" db="EMBL/GenBank/DDBJ databases">
        <title>Croceimicrobium hydrocarbonivorans gen. nov., sp. nov., a novel marine bacterium isolated from a bacterial consortium that degrades polyethylene terephthalate.</title>
        <authorList>
            <person name="Liu R."/>
        </authorList>
    </citation>
    <scope>NUCLEOTIDE SEQUENCE [LARGE SCALE GENOMIC DNA]</scope>
    <source>
        <strain evidence="1 2">A20-9</strain>
    </source>
</reference>
<protein>
    <submittedName>
        <fullName evidence="1">YbjN domain-containing protein</fullName>
    </submittedName>
</protein>